<feature type="transmembrane region" description="Helical" evidence="1">
    <location>
        <begin position="15"/>
        <end position="35"/>
    </location>
</feature>
<keyword evidence="1" id="KW-1133">Transmembrane helix</keyword>
<evidence type="ECO:0000313" key="2">
    <source>
        <dbReference type="EMBL" id="MBA4645025.1"/>
    </source>
</evidence>
<proteinExistence type="predicted"/>
<evidence type="ECO:0008006" key="3">
    <source>
        <dbReference type="Google" id="ProtNLM"/>
    </source>
</evidence>
<reference evidence="2" key="2">
    <citation type="submission" date="2020-07" db="EMBL/GenBank/DDBJ databases">
        <authorList>
            <person name="Vera ALvarez R."/>
            <person name="Arias-Moreno D.M."/>
            <person name="Jimenez-Jacinto V."/>
            <person name="Jimenez-Bremont J.F."/>
            <person name="Swaminathan K."/>
            <person name="Moose S.P."/>
            <person name="Guerrero-Gonzalez M.L."/>
            <person name="Marino-Ramirez L."/>
            <person name="Landsman D."/>
            <person name="Rodriguez-Kessler M."/>
            <person name="Delgado-Sanchez P."/>
        </authorList>
    </citation>
    <scope>NUCLEOTIDE SEQUENCE</scope>
    <source>
        <tissue evidence="2">Cladode</tissue>
    </source>
</reference>
<dbReference type="PANTHER" id="PTHR34545:SF7">
    <property type="entry name" value="CLAVATA3_ESR (CLE)-RELATED PROTEIN 16"/>
    <property type="match status" value="1"/>
</dbReference>
<organism evidence="2">
    <name type="scientific">Opuntia streptacantha</name>
    <name type="common">Prickly pear cactus</name>
    <name type="synonym">Opuntia cardona</name>
    <dbReference type="NCBI Taxonomy" id="393608"/>
    <lineage>
        <taxon>Eukaryota</taxon>
        <taxon>Viridiplantae</taxon>
        <taxon>Streptophyta</taxon>
        <taxon>Embryophyta</taxon>
        <taxon>Tracheophyta</taxon>
        <taxon>Spermatophyta</taxon>
        <taxon>Magnoliopsida</taxon>
        <taxon>eudicotyledons</taxon>
        <taxon>Gunneridae</taxon>
        <taxon>Pentapetalae</taxon>
        <taxon>Caryophyllales</taxon>
        <taxon>Cactineae</taxon>
        <taxon>Cactaceae</taxon>
        <taxon>Opuntioideae</taxon>
        <taxon>Opuntia</taxon>
    </lineage>
</organism>
<keyword evidence="1" id="KW-0472">Membrane</keyword>
<dbReference type="AlphaFoldDB" id="A0A7C9DPQ5"/>
<protein>
    <recommendedName>
        <fullName evidence="3">CLAVATA3/ESR (CLE)-related protein 17</fullName>
    </recommendedName>
</protein>
<dbReference type="GO" id="GO:0048731">
    <property type="term" value="P:system development"/>
    <property type="evidence" value="ECO:0007669"/>
    <property type="project" value="InterPro"/>
</dbReference>
<name>A0A7C9DPQ5_OPUST</name>
<keyword evidence="1" id="KW-0812">Transmembrane</keyword>
<accession>A0A7C9DPQ5</accession>
<evidence type="ECO:0000256" key="1">
    <source>
        <dbReference type="SAM" id="Phobius"/>
    </source>
</evidence>
<dbReference type="PANTHER" id="PTHR34545">
    <property type="entry name" value="CLAVATA3/ESR (CLE)-RELATED PROTEIN 22"/>
    <property type="match status" value="1"/>
</dbReference>
<dbReference type="EMBL" id="GISG01140766">
    <property type="protein sequence ID" value="MBA4645025.1"/>
    <property type="molecule type" value="Transcribed_RNA"/>
</dbReference>
<dbReference type="InterPro" id="IPR033249">
    <property type="entry name" value="CLE_plant"/>
</dbReference>
<sequence>MRAVTMKKESLHETSIFMVFFIWVVLILLHLNAIVAMEAIDEDRQTSQQWQPSISSTQKSIRFNTVGQSSSRLEDISPAPFEGNGRMFYDEDKRIVHTGPNPLHN</sequence>
<reference evidence="2" key="1">
    <citation type="journal article" date="2013" name="J. Plant Res.">
        <title>Effect of fungi and light on seed germination of three Opuntia species from semiarid lands of central Mexico.</title>
        <authorList>
            <person name="Delgado-Sanchez P."/>
            <person name="Jimenez-Bremont J.F."/>
            <person name="Guerrero-Gonzalez Mde L."/>
            <person name="Flores J."/>
        </authorList>
    </citation>
    <scope>NUCLEOTIDE SEQUENCE</scope>
    <source>
        <tissue evidence="2">Cladode</tissue>
    </source>
</reference>